<evidence type="ECO:0000256" key="2">
    <source>
        <dbReference type="SAM" id="SignalP"/>
    </source>
</evidence>
<dbReference type="EMBL" id="KZ851846">
    <property type="protein sequence ID" value="RDK46114.1"/>
    <property type="molecule type" value="Genomic_DNA"/>
</dbReference>
<dbReference type="InterPro" id="IPR018244">
    <property type="entry name" value="Allrgn_V5/Tpx1_CS"/>
</dbReference>
<feature type="signal peptide" evidence="2">
    <location>
        <begin position="1"/>
        <end position="35"/>
    </location>
</feature>
<organism evidence="4 5">
    <name type="scientific">Aspergillus phoenicis ATCC 13157</name>
    <dbReference type="NCBI Taxonomy" id="1353007"/>
    <lineage>
        <taxon>Eukaryota</taxon>
        <taxon>Fungi</taxon>
        <taxon>Dikarya</taxon>
        <taxon>Ascomycota</taxon>
        <taxon>Pezizomycotina</taxon>
        <taxon>Eurotiomycetes</taxon>
        <taxon>Eurotiomycetidae</taxon>
        <taxon>Eurotiales</taxon>
        <taxon>Aspergillaceae</taxon>
        <taxon>Aspergillus</taxon>
    </lineage>
</organism>
<dbReference type="SMART" id="SM00198">
    <property type="entry name" value="SCP"/>
    <property type="match status" value="1"/>
</dbReference>
<feature type="region of interest" description="Disordered" evidence="1">
    <location>
        <begin position="175"/>
        <end position="200"/>
    </location>
</feature>
<dbReference type="Proteomes" id="UP000254937">
    <property type="component" value="Unassembled WGS sequence"/>
</dbReference>
<protein>
    <submittedName>
        <fullName evidence="4">PR-1-like protein</fullName>
    </submittedName>
</protein>
<dbReference type="PRINTS" id="PR00837">
    <property type="entry name" value="V5TPXLIKE"/>
</dbReference>
<proteinExistence type="predicted"/>
<dbReference type="AlphaFoldDB" id="A0A370PW48"/>
<keyword evidence="5" id="KW-1185">Reference proteome</keyword>
<name>A0A370PW48_ASPPH</name>
<evidence type="ECO:0000313" key="5">
    <source>
        <dbReference type="Proteomes" id="UP000254937"/>
    </source>
</evidence>
<dbReference type="InterPro" id="IPR035940">
    <property type="entry name" value="CAP_sf"/>
</dbReference>
<sequence>MLHRTSVSRILPPTQILSITTTLIILLSALTLTTAQQPKSTVIITIIAPPTTTQQPPSYTSPALFQSSILDVSNTYRKAHNASNLIWNTTLTQYALDWAQGCKWQHSNGPYGENLAFGYPNVSSAVAAWGDEVQKYNFQEPTGFTEETGHFTQLVWRETREVGCAAIDCGYNSTNTTTDNDNGNGKRSDGGGGGGGGINGTERPQGWYVVCEYSPRGNIIGGNKKLGDKEFFKINVQPSSTYSGPYNTGSAGNGAARVEFW</sequence>
<dbReference type="Gene3D" id="3.40.33.10">
    <property type="entry name" value="CAP"/>
    <property type="match status" value="1"/>
</dbReference>
<dbReference type="InterPro" id="IPR001283">
    <property type="entry name" value="CRISP-related"/>
</dbReference>
<reference evidence="4 5" key="1">
    <citation type="submission" date="2018-07" db="EMBL/GenBank/DDBJ databases">
        <title>Section-level genome sequencing of Aspergillus section Nigri to investigate inter- and intra-species variation.</title>
        <authorList>
            <consortium name="DOE Joint Genome Institute"/>
            <person name="Vesth T.C."/>
            <person name="Nybo J.L."/>
            <person name="Theobald S."/>
            <person name="Frisvad J.C."/>
            <person name="Larsen T.O."/>
            <person name="Nielsen K.F."/>
            <person name="Hoof J.B."/>
            <person name="Brandl J."/>
            <person name="Salamov A."/>
            <person name="Riley R."/>
            <person name="Gladden J.M."/>
            <person name="Phatale P."/>
            <person name="Nielsen M.T."/>
            <person name="Lyhne E.K."/>
            <person name="Kogle M.E."/>
            <person name="Strasser K."/>
            <person name="McDonnell E."/>
            <person name="Barry K."/>
            <person name="Clum A."/>
            <person name="Chen C."/>
            <person name="Nolan M."/>
            <person name="Sandor L."/>
            <person name="Kuo A."/>
            <person name="Lipzen A."/>
            <person name="Hainaut M."/>
            <person name="Drula E."/>
            <person name="Tsang A."/>
            <person name="Magnuson J.K."/>
            <person name="Henrissat B."/>
            <person name="Wiebenga A."/>
            <person name="Simmons B.A."/>
            <person name="Makela M.R."/>
            <person name="De vries R.P."/>
            <person name="Grigoriev I.V."/>
            <person name="Mortensen U.H."/>
            <person name="Baker S.E."/>
            <person name="Andersen M.R."/>
        </authorList>
    </citation>
    <scope>NUCLEOTIDE SEQUENCE [LARGE SCALE GENOMIC DNA]</scope>
    <source>
        <strain evidence="4 5">ATCC 13157</strain>
    </source>
</reference>
<feature type="domain" description="SCP" evidence="3">
    <location>
        <begin position="64"/>
        <end position="221"/>
    </location>
</feature>
<feature type="chain" id="PRO_5016945055" evidence="2">
    <location>
        <begin position="36"/>
        <end position="261"/>
    </location>
</feature>
<dbReference type="Pfam" id="PF00188">
    <property type="entry name" value="CAP"/>
    <property type="match status" value="1"/>
</dbReference>
<evidence type="ECO:0000313" key="4">
    <source>
        <dbReference type="EMBL" id="RDK46114.1"/>
    </source>
</evidence>
<evidence type="ECO:0000259" key="3">
    <source>
        <dbReference type="SMART" id="SM00198"/>
    </source>
</evidence>
<dbReference type="PANTHER" id="PTHR10334">
    <property type="entry name" value="CYSTEINE-RICH SECRETORY PROTEIN-RELATED"/>
    <property type="match status" value="1"/>
</dbReference>
<gene>
    <name evidence="4" type="ORF">M752DRAFT_323887</name>
</gene>
<dbReference type="PROSITE" id="PS01009">
    <property type="entry name" value="CRISP_1"/>
    <property type="match status" value="1"/>
</dbReference>
<dbReference type="GO" id="GO:0005576">
    <property type="term" value="C:extracellular region"/>
    <property type="evidence" value="ECO:0007669"/>
    <property type="project" value="InterPro"/>
</dbReference>
<feature type="compositionally biased region" description="Gly residues" evidence="1">
    <location>
        <begin position="190"/>
        <end position="199"/>
    </location>
</feature>
<evidence type="ECO:0000256" key="1">
    <source>
        <dbReference type="SAM" id="MobiDB-lite"/>
    </source>
</evidence>
<dbReference type="SUPFAM" id="SSF55797">
    <property type="entry name" value="PR-1-like"/>
    <property type="match status" value="1"/>
</dbReference>
<dbReference type="InterPro" id="IPR014044">
    <property type="entry name" value="CAP_dom"/>
</dbReference>
<accession>A0A370PW48</accession>
<dbReference type="FunFam" id="3.40.33.10:FF:000031">
    <property type="entry name" value="Extracellular SCP domain-containing protein Pry1"/>
    <property type="match status" value="1"/>
</dbReference>
<keyword evidence="2" id="KW-0732">Signal</keyword>